<evidence type="ECO:0000256" key="2">
    <source>
        <dbReference type="ARBA" id="ARBA00010571"/>
    </source>
</evidence>
<protein>
    <recommendedName>
        <fullName evidence="5 10">Chloramphenicol acetyltransferase</fullName>
        <ecNumber evidence="4 10">2.3.1.28</ecNumber>
    </recommendedName>
</protein>
<dbReference type="NCBIfam" id="NF000491">
    <property type="entry name" value="chloram_CatA"/>
    <property type="match status" value="1"/>
</dbReference>
<dbReference type="EC" id="2.3.1.28" evidence="4 10"/>
<evidence type="ECO:0000256" key="7">
    <source>
        <dbReference type="ARBA" id="ARBA00023251"/>
    </source>
</evidence>
<feature type="active site" description="Proton acceptor" evidence="9">
    <location>
        <position position="186"/>
    </location>
</feature>
<comment type="caution">
    <text evidence="12">The sequence shown here is derived from an EMBL/GenBank/DDBJ whole genome shotgun (WGS) entry which is preliminary data.</text>
</comment>
<dbReference type="InterPro" id="IPR023213">
    <property type="entry name" value="CAT-like_dom_sf"/>
</dbReference>
<dbReference type="SMART" id="SM01059">
    <property type="entry name" value="CAT"/>
    <property type="match status" value="1"/>
</dbReference>
<evidence type="ECO:0000256" key="10">
    <source>
        <dbReference type="RuleBase" id="RU000503"/>
    </source>
</evidence>
<dbReference type="Pfam" id="PF00302">
    <property type="entry name" value="CAT"/>
    <property type="match status" value="1"/>
</dbReference>
<dbReference type="PANTHER" id="PTHR38474">
    <property type="entry name" value="SLR0299 PROTEIN"/>
    <property type="match status" value="1"/>
</dbReference>
<dbReference type="GO" id="GO:0046677">
    <property type="term" value="P:response to antibiotic"/>
    <property type="evidence" value="ECO:0007669"/>
    <property type="project" value="UniProtKB-KW"/>
</dbReference>
<dbReference type="PIRSF" id="PIRSF000440">
    <property type="entry name" value="CAT"/>
    <property type="match status" value="1"/>
</dbReference>
<keyword evidence="7 10" id="KW-0046">Antibiotic resistance</keyword>
<proteinExistence type="inferred from homology"/>
<organism evidence="12 13">
    <name type="scientific">Candidatus Onthenecus intestinigallinarum</name>
    <dbReference type="NCBI Taxonomy" id="2840875"/>
    <lineage>
        <taxon>Bacteria</taxon>
        <taxon>Bacillati</taxon>
        <taxon>Bacillota</taxon>
        <taxon>Clostridia</taxon>
        <taxon>Eubacteriales</taxon>
        <taxon>Candidatus Onthenecus</taxon>
    </lineage>
</organism>
<reference evidence="12" key="1">
    <citation type="submission" date="2020-10" db="EMBL/GenBank/DDBJ databases">
        <authorList>
            <person name="Gilroy R."/>
        </authorList>
    </citation>
    <scope>NUCLEOTIDE SEQUENCE</scope>
    <source>
        <strain evidence="12">ChiSxjej2B14-6234</strain>
    </source>
</reference>
<name>A0A9D1CR93_9FIRM</name>
<comment type="catalytic activity">
    <reaction evidence="10">
        <text>chloramphenicol + acetyl-CoA = chloramphenicol 3-acetate + CoA</text>
        <dbReference type="Rhea" id="RHEA:18421"/>
        <dbReference type="ChEBI" id="CHEBI:16730"/>
        <dbReference type="ChEBI" id="CHEBI:17698"/>
        <dbReference type="ChEBI" id="CHEBI:57287"/>
        <dbReference type="ChEBI" id="CHEBI:57288"/>
        <dbReference type="EC" id="2.3.1.28"/>
    </reaction>
</comment>
<reference evidence="12" key="2">
    <citation type="journal article" date="2021" name="PeerJ">
        <title>Extensive microbial diversity within the chicken gut microbiome revealed by metagenomics and culture.</title>
        <authorList>
            <person name="Gilroy R."/>
            <person name="Ravi A."/>
            <person name="Getino M."/>
            <person name="Pursley I."/>
            <person name="Horton D.L."/>
            <person name="Alikhan N.F."/>
            <person name="Baker D."/>
            <person name="Gharbi K."/>
            <person name="Hall N."/>
            <person name="Watson M."/>
            <person name="Adriaenssens E.M."/>
            <person name="Foster-Nyarko E."/>
            <person name="Jarju S."/>
            <person name="Secka A."/>
            <person name="Antonio M."/>
            <person name="Oren A."/>
            <person name="Chaudhuri R.R."/>
            <person name="La Ragione R."/>
            <person name="Hildebrand F."/>
            <person name="Pallen M.J."/>
        </authorList>
    </citation>
    <scope>NUCLEOTIDE SEQUENCE</scope>
    <source>
        <strain evidence="12">ChiSxjej2B14-6234</strain>
    </source>
</reference>
<dbReference type="SUPFAM" id="SSF52777">
    <property type="entry name" value="CoA-dependent acyltransferases"/>
    <property type="match status" value="1"/>
</dbReference>
<accession>A0A9D1CR93</accession>
<dbReference type="Gene3D" id="3.30.559.10">
    <property type="entry name" value="Chloramphenicol acetyltransferase-like domain"/>
    <property type="match status" value="1"/>
</dbReference>
<dbReference type="InterPro" id="IPR001707">
    <property type="entry name" value="Cmp_AcTrfase"/>
</dbReference>
<dbReference type="Proteomes" id="UP000886887">
    <property type="component" value="Unassembled WGS sequence"/>
</dbReference>
<evidence type="ECO:0000313" key="13">
    <source>
        <dbReference type="Proteomes" id="UP000886887"/>
    </source>
</evidence>
<sequence>MNLTLIDRETWPRRAYFEHYFTHVPCTYSAVFKLDITRLRASGKKLYVTLLHGISTLVNRHQEFRMTCTADGEVGFYDQVHPCYTVFHKDTETFSNLWTAYTPDYEAFCAAYREDMAVYGDRQGMTGKPDVPPNTFPVSMIPWASFEGFNLNLQNGYDYLPPIFTMGKFYEEGGRVLLPLAVQVHHAVCDGFHLCRFVNELQELLDA</sequence>
<dbReference type="EMBL" id="DVFJ01000009">
    <property type="protein sequence ID" value="HIQ71254.1"/>
    <property type="molecule type" value="Genomic_DNA"/>
</dbReference>
<comment type="subunit">
    <text evidence="3">Homotrimer.</text>
</comment>
<gene>
    <name evidence="12" type="primary">catA</name>
    <name evidence="12" type="ORF">IAB73_03465</name>
</gene>
<dbReference type="PROSITE" id="PS00100">
    <property type="entry name" value="CAT"/>
    <property type="match status" value="1"/>
</dbReference>
<dbReference type="PANTHER" id="PTHR38474:SF2">
    <property type="entry name" value="CHLORAMPHENICOL ACETYLTRANSFERASE"/>
    <property type="match status" value="1"/>
</dbReference>
<evidence type="ECO:0000256" key="4">
    <source>
        <dbReference type="ARBA" id="ARBA00013235"/>
    </source>
</evidence>
<keyword evidence="8 10" id="KW-0012">Acyltransferase</keyword>
<comment type="similarity">
    <text evidence="2 11">Belongs to the chloramphenicol acetyltransferase family.</text>
</comment>
<evidence type="ECO:0000256" key="6">
    <source>
        <dbReference type="ARBA" id="ARBA00022679"/>
    </source>
</evidence>
<comment type="function">
    <text evidence="1 10">This enzyme is an effector of chloramphenicol resistance in bacteria.</text>
</comment>
<dbReference type="InterPro" id="IPR018372">
    <property type="entry name" value="Chloramphenicol_AcTrfase_AS"/>
</dbReference>
<dbReference type="AlphaFoldDB" id="A0A9D1CR93"/>
<evidence type="ECO:0000256" key="3">
    <source>
        <dbReference type="ARBA" id="ARBA00011233"/>
    </source>
</evidence>
<evidence type="ECO:0000313" key="12">
    <source>
        <dbReference type="EMBL" id="HIQ71254.1"/>
    </source>
</evidence>
<evidence type="ECO:0000256" key="11">
    <source>
        <dbReference type="RuleBase" id="RU004156"/>
    </source>
</evidence>
<evidence type="ECO:0000256" key="8">
    <source>
        <dbReference type="ARBA" id="ARBA00023315"/>
    </source>
</evidence>
<keyword evidence="6 10" id="KW-0808">Transferase</keyword>
<evidence type="ECO:0000256" key="1">
    <source>
        <dbReference type="ARBA" id="ARBA00002150"/>
    </source>
</evidence>
<evidence type="ECO:0000256" key="9">
    <source>
        <dbReference type="PIRSR" id="PIRSR000440-1"/>
    </source>
</evidence>
<dbReference type="GO" id="GO:0008811">
    <property type="term" value="F:chloramphenicol O-acetyltransferase activity"/>
    <property type="evidence" value="ECO:0007669"/>
    <property type="project" value="UniProtKB-EC"/>
</dbReference>
<evidence type="ECO:0000256" key="5">
    <source>
        <dbReference type="ARBA" id="ARBA00020291"/>
    </source>
</evidence>